<protein>
    <submittedName>
        <fullName evidence="1">Uncharacterized protein</fullName>
    </submittedName>
</protein>
<dbReference type="Proteomes" id="UP000241447">
    <property type="component" value="Chromosome"/>
</dbReference>
<dbReference type="EMBL" id="CP028475">
    <property type="protein sequence ID" value="AVW91538.1"/>
    <property type="molecule type" value="Genomic_DNA"/>
</dbReference>
<evidence type="ECO:0000313" key="1">
    <source>
        <dbReference type="EMBL" id="AVW91538.1"/>
    </source>
</evidence>
<name>A0A2R4M333_9RHOB</name>
<reference evidence="1 2" key="1">
    <citation type="submission" date="2018-03" db="EMBL/GenBank/DDBJ databases">
        <title>The Complete Genome of Celeribacter baekdonensis strain LH4, a Thiosulfate-Oxidizing Alphaproteobacterium Isolated from Gulf of Mexico Continental Slope Sediments.</title>
        <authorList>
            <person name="Flood B.E."/>
            <person name="Bailey J.V."/>
            <person name="Leprich D."/>
        </authorList>
    </citation>
    <scope>NUCLEOTIDE SEQUENCE [LARGE SCALE GENOMIC DNA]</scope>
    <source>
        <strain evidence="1 2">LH4</strain>
    </source>
</reference>
<dbReference type="OrthoDB" id="9879701at2"/>
<proteinExistence type="predicted"/>
<organism evidence="1 2">
    <name type="scientific">Celeribacter baekdonensis</name>
    <dbReference type="NCBI Taxonomy" id="875171"/>
    <lineage>
        <taxon>Bacteria</taxon>
        <taxon>Pseudomonadati</taxon>
        <taxon>Pseudomonadota</taxon>
        <taxon>Alphaproteobacteria</taxon>
        <taxon>Rhodobacterales</taxon>
        <taxon>Roseobacteraceae</taxon>
        <taxon>Celeribacter</taxon>
    </lineage>
</organism>
<sequence length="80" mass="8877">MRVESLCSDESGACMKPDFGVLFAVLNAPLIPVSSDEFNLAREFMVINGFLTHSPQMLPTGARHNQMLRHKITKTLPYVG</sequence>
<evidence type="ECO:0000313" key="2">
    <source>
        <dbReference type="Proteomes" id="UP000241447"/>
    </source>
</evidence>
<gene>
    <name evidence="1" type="ORF">DA792_10965</name>
</gene>
<dbReference type="AlphaFoldDB" id="A0A2R4M333"/>
<dbReference type="KEGG" id="cbak:DA792_10965"/>
<accession>A0A2R4M333</accession>
<dbReference type="RefSeq" id="WP_107719980.1">
    <property type="nucleotide sequence ID" value="NZ_CP028475.1"/>
</dbReference>